<dbReference type="eggNOG" id="COG2148">
    <property type="taxonomic scope" value="Bacteria"/>
</dbReference>
<keyword evidence="4 7" id="KW-0812">Transmembrane</keyword>
<dbReference type="OrthoDB" id="9808602at2"/>
<proteinExistence type="inferred from homology"/>
<comment type="subcellular location">
    <subcellularLocation>
        <location evidence="1">Membrane</location>
        <topology evidence="1">Multi-pass membrane protein</topology>
    </subcellularLocation>
</comment>
<evidence type="ECO:0000256" key="3">
    <source>
        <dbReference type="ARBA" id="ARBA00022679"/>
    </source>
</evidence>
<dbReference type="InterPro" id="IPR017475">
    <property type="entry name" value="EPS_sugar_tfrase"/>
</dbReference>
<comment type="caution">
    <text evidence="9">The sequence shown here is derived from an EMBL/GenBank/DDBJ whole genome shotgun (WGS) entry which is preliminary data.</text>
</comment>
<sequence>MTRVQLHRLRYLLADIFGIVASYLSYNTLRYLTEGQGHIYSTLSEYLFNAKSLWVGILYLLFWLSLFALSGYYNKPVAKSRISELLTTVSSVLVGSVIVFLLLVVDDIVHDTALYLRLFFMMVATVLPWVYFPRLWVTTRGIKERKRTKGYHRVLLIGSGTIAEETASWLQSVSDMATTRLHFAPPTTREGFEESLKSFASLVSEAVQESKPHQIILAVDCPDASFISLLLYRLYPFHMPVCVPMRSMLFAGAKVNVQGMKGEPMVDMTATNMSECAKSIKWFSDRLFSLLMLILLIPVYAVIAVLVKRSSRGPVFFGQERIGLHGRPFTIYKFRTMYLDAEKDGPSLSFDGDSRVTPIGRILRKYRMDELPQFWNVLRGDMSFVGPRPERAFYIRQLVERAPYYYLLHNVRPGITSWGMVRYGYASTLDEMLERLQYDFLYYENMSLRLDLEVLLYTCQTIIKGLGK</sequence>
<evidence type="ECO:0000256" key="4">
    <source>
        <dbReference type="ARBA" id="ARBA00022692"/>
    </source>
</evidence>
<keyword evidence="6 7" id="KW-0472">Membrane</keyword>
<dbReference type="STRING" id="111105.HR09_01200"/>
<evidence type="ECO:0000256" key="5">
    <source>
        <dbReference type="ARBA" id="ARBA00022989"/>
    </source>
</evidence>
<feature type="transmembrane region" description="Helical" evidence="7">
    <location>
        <begin position="12"/>
        <end position="33"/>
    </location>
</feature>
<dbReference type="EMBL" id="JRAI01000055">
    <property type="protein sequence ID" value="KGN85427.1"/>
    <property type="molecule type" value="Genomic_DNA"/>
</dbReference>
<dbReference type="PANTHER" id="PTHR30576:SF0">
    <property type="entry name" value="UNDECAPRENYL-PHOSPHATE N-ACETYLGALACTOSAMINYL 1-PHOSPHATE TRANSFERASE-RELATED"/>
    <property type="match status" value="1"/>
</dbReference>
<keyword evidence="5 7" id="KW-1133">Transmembrane helix</keyword>
<dbReference type="PANTHER" id="PTHR30576">
    <property type="entry name" value="COLANIC BIOSYNTHESIS UDP-GLUCOSE LIPID CARRIER TRANSFERASE"/>
    <property type="match status" value="1"/>
</dbReference>
<evidence type="ECO:0000313" key="10">
    <source>
        <dbReference type="Proteomes" id="UP000030130"/>
    </source>
</evidence>
<feature type="transmembrane region" description="Helical" evidence="7">
    <location>
        <begin position="117"/>
        <end position="137"/>
    </location>
</feature>
<accession>A0A0A2F5T0</accession>
<feature type="transmembrane region" description="Helical" evidence="7">
    <location>
        <begin position="53"/>
        <end position="73"/>
    </location>
</feature>
<dbReference type="InterPro" id="IPR003362">
    <property type="entry name" value="Bact_transf"/>
</dbReference>
<dbReference type="RefSeq" id="WP_039421075.1">
    <property type="nucleotide sequence ID" value="NZ_JRAI01000055.1"/>
</dbReference>
<evidence type="ECO:0000256" key="1">
    <source>
        <dbReference type="ARBA" id="ARBA00004141"/>
    </source>
</evidence>
<evidence type="ECO:0000256" key="2">
    <source>
        <dbReference type="ARBA" id="ARBA00006464"/>
    </source>
</evidence>
<gene>
    <name evidence="9" type="ORF">HR08_05895</name>
</gene>
<evidence type="ECO:0000313" key="9">
    <source>
        <dbReference type="EMBL" id="KGN85427.1"/>
    </source>
</evidence>
<dbReference type="Proteomes" id="UP000030130">
    <property type="component" value="Unassembled WGS sequence"/>
</dbReference>
<dbReference type="Pfam" id="PF02397">
    <property type="entry name" value="Bac_transf"/>
    <property type="match status" value="1"/>
</dbReference>
<evidence type="ECO:0000259" key="8">
    <source>
        <dbReference type="Pfam" id="PF02397"/>
    </source>
</evidence>
<dbReference type="NCBIfam" id="TIGR03025">
    <property type="entry name" value="EPS_sugtrans"/>
    <property type="match status" value="1"/>
</dbReference>
<comment type="similarity">
    <text evidence="2">Belongs to the bacterial sugar transferase family.</text>
</comment>
<dbReference type="AlphaFoldDB" id="A0A0A2F5T0"/>
<feature type="transmembrane region" description="Helical" evidence="7">
    <location>
        <begin position="287"/>
        <end position="307"/>
    </location>
</feature>
<keyword evidence="3 9" id="KW-0808">Transferase</keyword>
<dbReference type="GO" id="GO:0016020">
    <property type="term" value="C:membrane"/>
    <property type="evidence" value="ECO:0007669"/>
    <property type="project" value="UniProtKB-SubCell"/>
</dbReference>
<protein>
    <submittedName>
        <fullName evidence="9">Sugar transferase</fullName>
    </submittedName>
</protein>
<dbReference type="GO" id="GO:0016780">
    <property type="term" value="F:phosphotransferase activity, for other substituted phosphate groups"/>
    <property type="evidence" value="ECO:0007669"/>
    <property type="project" value="TreeGrafter"/>
</dbReference>
<evidence type="ECO:0000256" key="7">
    <source>
        <dbReference type="SAM" id="Phobius"/>
    </source>
</evidence>
<reference evidence="9 10" key="1">
    <citation type="submission" date="2014-08" db="EMBL/GenBank/DDBJ databases">
        <title>Porphyromonas gulae strain:COT-052_OH1451 Genome sequencing.</title>
        <authorList>
            <person name="Wallis C."/>
            <person name="Deusch O."/>
            <person name="O'Flynn C."/>
            <person name="Davis I."/>
            <person name="Jospin G."/>
            <person name="Darling A.E."/>
            <person name="Coil D.A."/>
            <person name="Alexiev A."/>
            <person name="Horsfall A."/>
            <person name="Kirkwood N."/>
            <person name="Harris S."/>
            <person name="Eisen J.A."/>
        </authorList>
    </citation>
    <scope>NUCLEOTIDE SEQUENCE [LARGE SCALE GENOMIC DNA]</scope>
    <source>
        <strain evidence="10">COT-052 OH1451</strain>
    </source>
</reference>
<name>A0A0A2F5T0_9PORP</name>
<feature type="transmembrane region" description="Helical" evidence="7">
    <location>
        <begin position="85"/>
        <end position="105"/>
    </location>
</feature>
<feature type="domain" description="Bacterial sugar transferase" evidence="8">
    <location>
        <begin position="281"/>
        <end position="463"/>
    </location>
</feature>
<evidence type="ECO:0000256" key="6">
    <source>
        <dbReference type="ARBA" id="ARBA00023136"/>
    </source>
</evidence>
<organism evidence="9 10">
    <name type="scientific">Porphyromonas gulae</name>
    <dbReference type="NCBI Taxonomy" id="111105"/>
    <lineage>
        <taxon>Bacteria</taxon>
        <taxon>Pseudomonadati</taxon>
        <taxon>Bacteroidota</taxon>
        <taxon>Bacteroidia</taxon>
        <taxon>Bacteroidales</taxon>
        <taxon>Porphyromonadaceae</taxon>
        <taxon>Porphyromonas</taxon>
    </lineage>
</organism>